<evidence type="ECO:0000256" key="7">
    <source>
        <dbReference type="ARBA" id="ARBA00022801"/>
    </source>
</evidence>
<keyword evidence="3" id="KW-1003">Cell membrane</keyword>
<protein>
    <submittedName>
        <fullName evidence="16">Unannotated protein</fullName>
    </submittedName>
</protein>
<evidence type="ECO:0000256" key="12">
    <source>
        <dbReference type="ARBA" id="ARBA00023316"/>
    </source>
</evidence>
<feature type="domain" description="Penicillin-binding protein transpeptidase" evidence="14">
    <location>
        <begin position="284"/>
        <end position="642"/>
    </location>
</feature>
<evidence type="ECO:0000259" key="15">
    <source>
        <dbReference type="Pfam" id="PF03717"/>
    </source>
</evidence>
<keyword evidence="7" id="KW-0378">Hydrolase</keyword>
<dbReference type="GO" id="GO:0008360">
    <property type="term" value="P:regulation of cell shape"/>
    <property type="evidence" value="ECO:0007669"/>
    <property type="project" value="UniProtKB-KW"/>
</dbReference>
<dbReference type="InterPro" id="IPR005311">
    <property type="entry name" value="PBP_dimer"/>
</dbReference>
<dbReference type="PANTHER" id="PTHR30627">
    <property type="entry name" value="PEPTIDOGLYCAN D,D-TRANSPEPTIDASE"/>
    <property type="match status" value="1"/>
</dbReference>
<accession>A0A6J6PXJ3</accession>
<dbReference type="InterPro" id="IPR001460">
    <property type="entry name" value="PCN-bd_Tpept"/>
</dbReference>
<evidence type="ECO:0000313" key="16">
    <source>
        <dbReference type="EMBL" id="CAB4703469.1"/>
    </source>
</evidence>
<dbReference type="PANTHER" id="PTHR30627:SF2">
    <property type="entry name" value="PEPTIDOGLYCAN D,D-TRANSPEPTIDASE MRDA"/>
    <property type="match status" value="1"/>
</dbReference>
<evidence type="ECO:0000256" key="11">
    <source>
        <dbReference type="ARBA" id="ARBA00023136"/>
    </source>
</evidence>
<evidence type="ECO:0000256" key="9">
    <source>
        <dbReference type="ARBA" id="ARBA00022984"/>
    </source>
</evidence>
<dbReference type="NCBIfam" id="TIGR03423">
    <property type="entry name" value="pbp2_mrdA"/>
    <property type="match status" value="1"/>
</dbReference>
<keyword evidence="11 13" id="KW-0472">Membrane</keyword>
<dbReference type="GO" id="GO:0008658">
    <property type="term" value="F:penicillin binding"/>
    <property type="evidence" value="ECO:0007669"/>
    <property type="project" value="InterPro"/>
</dbReference>
<evidence type="ECO:0000256" key="3">
    <source>
        <dbReference type="ARBA" id="ARBA00022475"/>
    </source>
</evidence>
<dbReference type="GO" id="GO:0071555">
    <property type="term" value="P:cell wall organization"/>
    <property type="evidence" value="ECO:0007669"/>
    <property type="project" value="UniProtKB-KW"/>
</dbReference>
<evidence type="ECO:0000256" key="2">
    <source>
        <dbReference type="ARBA" id="ARBA00004236"/>
    </source>
</evidence>
<keyword evidence="9" id="KW-0573">Peptidoglycan synthesis</keyword>
<keyword evidence="6 13" id="KW-0812">Transmembrane</keyword>
<dbReference type="AlphaFoldDB" id="A0A6J6PXJ3"/>
<evidence type="ECO:0000256" key="10">
    <source>
        <dbReference type="ARBA" id="ARBA00022989"/>
    </source>
</evidence>
<dbReference type="Pfam" id="PF03717">
    <property type="entry name" value="PBP_dimer"/>
    <property type="match status" value="1"/>
</dbReference>
<keyword evidence="10 13" id="KW-1133">Transmembrane helix</keyword>
<reference evidence="16" key="1">
    <citation type="submission" date="2020-05" db="EMBL/GenBank/DDBJ databases">
        <authorList>
            <person name="Chiriac C."/>
            <person name="Salcher M."/>
            <person name="Ghai R."/>
            <person name="Kavagutti S V."/>
        </authorList>
    </citation>
    <scope>NUCLEOTIDE SEQUENCE</scope>
</reference>
<evidence type="ECO:0000259" key="14">
    <source>
        <dbReference type="Pfam" id="PF00905"/>
    </source>
</evidence>
<dbReference type="Pfam" id="PF00905">
    <property type="entry name" value="Transpeptidase"/>
    <property type="match status" value="1"/>
</dbReference>
<sequence length="659" mass="71338">MPGDPRVEEPYRLTPQTALRVAIVGFAALGIFAVLILRLWALQVLSGDKYLAQATQNRVRTIQIDAPRGVVLDRYGHVLVSNVAGTSLEVWPADLPKTWPAQKAELKALAAITHLSLKEILAKIKPYAQDPLTPVILVRGVHDDQIAYLKEHQLQFPGVQLADSFLRRYRYESLGAHFLGYVGEINQTQLDAQSGQGYALGDIIGQAGVESEYDIYLRGHDGTAQLTVDSRGRPTSAITPKVNPRPGNALRLTIDIGLQRAAERALKYGITLARQNSEPYADGGAIVAIDPRDGSILALASYPTYQPSVYVSRDPKKLAPLQNQVVAAKDNFPGLDRALSVTYPPGSTWKPVTALAAMQEHILSPYSSLLCSPDFKVKGQTGVGQLFHNWDPNVNHWMELPEALAESCDTYFYQLGYDFYKLPATRGHPLQAWAARFGFGAPTGVDLGPEASGLVPTPEWRRKTFTGKPFTAVDRVWKPGYSVQLAIGQGDVEVTPLQMTRFYALLANGGRLVTPHIVEDVEQETSTPSNPTVLRSFTPPVPTDTGIDPAALAAVQQGLYAGTHGTTGTSSGVFGSFPVSIAGKTGTAEKLISLPGYPHPLKLNQSWWCGYGPTESPSIAVCAVIENGGHGGTAAAPAALRVFEKYFHKHGVLTTHKTD</sequence>
<dbReference type="GO" id="GO:0009002">
    <property type="term" value="F:serine-type D-Ala-D-Ala carboxypeptidase activity"/>
    <property type="evidence" value="ECO:0007669"/>
    <property type="project" value="InterPro"/>
</dbReference>
<evidence type="ECO:0000256" key="6">
    <source>
        <dbReference type="ARBA" id="ARBA00022692"/>
    </source>
</evidence>
<feature type="domain" description="Penicillin-binding protein dimerisation" evidence="15">
    <location>
        <begin position="64"/>
        <end position="236"/>
    </location>
</feature>
<dbReference type="SUPFAM" id="SSF56519">
    <property type="entry name" value="Penicillin binding protein dimerisation domain"/>
    <property type="match status" value="1"/>
</dbReference>
<proteinExistence type="predicted"/>
<gene>
    <name evidence="16" type="ORF">UFOPK2399_01511</name>
</gene>
<keyword evidence="5" id="KW-0645">Protease</keyword>
<dbReference type="InterPro" id="IPR050515">
    <property type="entry name" value="Beta-lactam/transpept"/>
</dbReference>
<evidence type="ECO:0000256" key="4">
    <source>
        <dbReference type="ARBA" id="ARBA00022519"/>
    </source>
</evidence>
<evidence type="ECO:0000256" key="5">
    <source>
        <dbReference type="ARBA" id="ARBA00022670"/>
    </source>
</evidence>
<dbReference type="InterPro" id="IPR036138">
    <property type="entry name" value="PBP_dimer_sf"/>
</dbReference>
<name>A0A6J6PXJ3_9ZZZZ</name>
<dbReference type="SUPFAM" id="SSF56601">
    <property type="entry name" value="beta-lactamase/transpeptidase-like"/>
    <property type="match status" value="1"/>
</dbReference>
<dbReference type="GO" id="GO:0009252">
    <property type="term" value="P:peptidoglycan biosynthetic process"/>
    <property type="evidence" value="ECO:0007669"/>
    <property type="project" value="UniProtKB-KW"/>
</dbReference>
<dbReference type="Gene3D" id="3.90.1310.10">
    <property type="entry name" value="Penicillin-binding protein 2a (Domain 2)"/>
    <property type="match status" value="1"/>
</dbReference>
<keyword evidence="4" id="KW-0997">Cell inner membrane</keyword>
<dbReference type="GO" id="GO:0006508">
    <property type="term" value="P:proteolysis"/>
    <property type="evidence" value="ECO:0007669"/>
    <property type="project" value="UniProtKB-KW"/>
</dbReference>
<dbReference type="InterPro" id="IPR012338">
    <property type="entry name" value="Beta-lactam/transpept-like"/>
</dbReference>
<dbReference type="GO" id="GO:0005886">
    <property type="term" value="C:plasma membrane"/>
    <property type="evidence" value="ECO:0007669"/>
    <property type="project" value="UniProtKB-SubCell"/>
</dbReference>
<evidence type="ECO:0000256" key="13">
    <source>
        <dbReference type="SAM" id="Phobius"/>
    </source>
</evidence>
<evidence type="ECO:0000256" key="1">
    <source>
        <dbReference type="ARBA" id="ARBA00004167"/>
    </source>
</evidence>
<feature type="transmembrane region" description="Helical" evidence="13">
    <location>
        <begin position="21"/>
        <end position="41"/>
    </location>
</feature>
<keyword evidence="8" id="KW-0133">Cell shape</keyword>
<keyword evidence="12" id="KW-0961">Cell wall biogenesis/degradation</keyword>
<dbReference type="Gene3D" id="3.40.710.10">
    <property type="entry name" value="DD-peptidase/beta-lactamase superfamily"/>
    <property type="match status" value="1"/>
</dbReference>
<comment type="subcellular location">
    <subcellularLocation>
        <location evidence="2">Cell membrane</location>
    </subcellularLocation>
    <subcellularLocation>
        <location evidence="1">Membrane</location>
        <topology evidence="1">Single-pass membrane protein</topology>
    </subcellularLocation>
</comment>
<organism evidence="16">
    <name type="scientific">freshwater metagenome</name>
    <dbReference type="NCBI Taxonomy" id="449393"/>
    <lineage>
        <taxon>unclassified sequences</taxon>
        <taxon>metagenomes</taxon>
        <taxon>ecological metagenomes</taxon>
    </lineage>
</organism>
<evidence type="ECO:0000256" key="8">
    <source>
        <dbReference type="ARBA" id="ARBA00022960"/>
    </source>
</evidence>
<dbReference type="EMBL" id="CAEZXP010000005">
    <property type="protein sequence ID" value="CAB4703469.1"/>
    <property type="molecule type" value="Genomic_DNA"/>
</dbReference>
<dbReference type="GO" id="GO:0071972">
    <property type="term" value="F:peptidoglycan L,D-transpeptidase activity"/>
    <property type="evidence" value="ECO:0007669"/>
    <property type="project" value="TreeGrafter"/>
</dbReference>
<dbReference type="InterPro" id="IPR017790">
    <property type="entry name" value="Penicillin-binding_protein_2"/>
</dbReference>